<dbReference type="Gene3D" id="1.10.443.10">
    <property type="entry name" value="Intergrase catalytic core"/>
    <property type="match status" value="1"/>
</dbReference>
<dbReference type="PROSITE" id="PS51898">
    <property type="entry name" value="TYR_RECOMBINASE"/>
    <property type="match status" value="1"/>
</dbReference>
<dbReference type="AlphaFoldDB" id="A0A382QHP3"/>
<dbReference type="PANTHER" id="PTHR30349:SF94">
    <property type="entry name" value="INTEGRASE_RECOMBINASE HI_1414-RELATED"/>
    <property type="match status" value="1"/>
</dbReference>
<feature type="non-terminal residue" evidence="3">
    <location>
        <position position="1"/>
    </location>
</feature>
<dbReference type="InterPro" id="IPR002104">
    <property type="entry name" value="Integrase_catalytic"/>
</dbReference>
<sequence length="204" mass="23532">GSEPSITGPKTARTEWGFKLPGNPVALVKKPKENKPRDRRLIEGEYERLVQECGKRKNHWFQPLVVVALETGMRRGELLSLEWKHVHLDKNWAHLPLTKNGEERDIPLSQKACEELQALPRDISGVVFPLSISALRGLWDRSMRRAELQDLHFHDLRHEATSRFFELGLNVVEVAAITGHKDLKMLQRYTHLRAEDLAKKLRSK</sequence>
<dbReference type="PANTHER" id="PTHR30349">
    <property type="entry name" value="PHAGE INTEGRASE-RELATED"/>
    <property type="match status" value="1"/>
</dbReference>
<dbReference type="GO" id="GO:0006310">
    <property type="term" value="P:DNA recombination"/>
    <property type="evidence" value="ECO:0007669"/>
    <property type="project" value="UniProtKB-KW"/>
</dbReference>
<organism evidence="3">
    <name type="scientific">marine metagenome</name>
    <dbReference type="NCBI Taxonomy" id="408172"/>
    <lineage>
        <taxon>unclassified sequences</taxon>
        <taxon>metagenomes</taxon>
        <taxon>ecological metagenomes</taxon>
    </lineage>
</organism>
<gene>
    <name evidence="3" type="ORF">METZ01_LOCUS337066</name>
</gene>
<name>A0A382QHP3_9ZZZZ</name>
<protein>
    <recommendedName>
        <fullName evidence="2">Tyr recombinase domain-containing protein</fullName>
    </recommendedName>
</protein>
<dbReference type="GO" id="GO:0003677">
    <property type="term" value="F:DNA binding"/>
    <property type="evidence" value="ECO:0007669"/>
    <property type="project" value="InterPro"/>
</dbReference>
<evidence type="ECO:0000259" key="2">
    <source>
        <dbReference type="PROSITE" id="PS51898"/>
    </source>
</evidence>
<dbReference type="GO" id="GO:0015074">
    <property type="term" value="P:DNA integration"/>
    <property type="evidence" value="ECO:0007669"/>
    <property type="project" value="InterPro"/>
</dbReference>
<keyword evidence="1" id="KW-0233">DNA recombination</keyword>
<proteinExistence type="predicted"/>
<dbReference type="CDD" id="cd00796">
    <property type="entry name" value="INT_Rci_Hp1_C"/>
    <property type="match status" value="1"/>
</dbReference>
<dbReference type="Pfam" id="PF00589">
    <property type="entry name" value="Phage_integrase"/>
    <property type="match status" value="1"/>
</dbReference>
<dbReference type="EMBL" id="UINC01114122">
    <property type="protein sequence ID" value="SVC84212.1"/>
    <property type="molecule type" value="Genomic_DNA"/>
</dbReference>
<feature type="domain" description="Tyr recombinase" evidence="2">
    <location>
        <begin position="35"/>
        <end position="202"/>
    </location>
</feature>
<dbReference type="InterPro" id="IPR011010">
    <property type="entry name" value="DNA_brk_join_enz"/>
</dbReference>
<dbReference type="SUPFAM" id="SSF56349">
    <property type="entry name" value="DNA breaking-rejoining enzymes"/>
    <property type="match status" value="1"/>
</dbReference>
<accession>A0A382QHP3</accession>
<evidence type="ECO:0000313" key="3">
    <source>
        <dbReference type="EMBL" id="SVC84212.1"/>
    </source>
</evidence>
<dbReference type="InterPro" id="IPR050090">
    <property type="entry name" value="Tyrosine_recombinase_XerCD"/>
</dbReference>
<dbReference type="InterPro" id="IPR013762">
    <property type="entry name" value="Integrase-like_cat_sf"/>
</dbReference>
<evidence type="ECO:0000256" key="1">
    <source>
        <dbReference type="ARBA" id="ARBA00023172"/>
    </source>
</evidence>
<reference evidence="3" key="1">
    <citation type="submission" date="2018-05" db="EMBL/GenBank/DDBJ databases">
        <authorList>
            <person name="Lanie J.A."/>
            <person name="Ng W.-L."/>
            <person name="Kazmierczak K.M."/>
            <person name="Andrzejewski T.M."/>
            <person name="Davidsen T.M."/>
            <person name="Wayne K.J."/>
            <person name="Tettelin H."/>
            <person name="Glass J.I."/>
            <person name="Rusch D."/>
            <person name="Podicherti R."/>
            <person name="Tsui H.-C.T."/>
            <person name="Winkler M.E."/>
        </authorList>
    </citation>
    <scope>NUCLEOTIDE SEQUENCE</scope>
</reference>